<dbReference type="PANTHER" id="PTHR11772:SF2">
    <property type="entry name" value="ASPARAGINE SYNTHETASE [GLUTAMINE-HYDROLYZING]"/>
    <property type="match status" value="1"/>
</dbReference>
<comment type="pathway">
    <text evidence="6">Amino-acid biosynthesis.</text>
</comment>
<sequence length="488" mass="53486">MCGIAGAAGAPDINEKVKRRLVALGHRESNACGTSQVEGLSTGNILLKITGDMPQSLVGKGALIFDGDIFNFRELGTEQGIKSDSDIEMLSTLVEKKIKEGYSPINAVFSSLSGANGGYALAYALDNELVLARDPVGIKSLFYSLEKEAEKPIIFFASERKAFCGERSNIQPLPPGSIMSFNVWSGEVKEKFLGIEPPKERIVEEHEAAFRLKAALEKAVEIRLTKTTGIAFSGGIDSTFLAALAKRIDPSVPLYAVGLPNSHDLVQAEFAAEAAGMLDSLKIHLLSPEEIEAAIPDIIYSTESTDPMKIAIGLPLYFVAKTVKEDGKQALLTGQGADELFGGYSRYEGFFEQGLEVLDREIYSDLKQISTINLERDNMVTTANSVKLRVPFLDKEVIRTGLAIRPELKVLKRSDRYIRKYILRKAADSLLPPELLWKEKKAIQYGTGVQKVLDRLARDAGFSKKEGNHIEKYLKCVAADKGFNFIAK</sequence>
<dbReference type="GeneID" id="41601845"/>
<dbReference type="PATRIC" id="fig|523844.20.peg.208"/>
<keyword evidence="2 9" id="KW-0028">Amino-acid biosynthesis</keyword>
<dbReference type="PANTHER" id="PTHR11772">
    <property type="entry name" value="ASPARAGINE SYNTHETASE"/>
    <property type="match status" value="1"/>
</dbReference>
<dbReference type="InterPro" id="IPR029055">
    <property type="entry name" value="Ntn_hydrolases_N"/>
</dbReference>
<evidence type="ECO:0000256" key="7">
    <source>
        <dbReference type="ARBA" id="ARBA00048741"/>
    </source>
</evidence>
<evidence type="ECO:0000313" key="12">
    <source>
        <dbReference type="EMBL" id="AKB11915.1"/>
    </source>
</evidence>
<dbReference type="HOGENOM" id="CLU_014658_4_0_2"/>
<evidence type="ECO:0000256" key="3">
    <source>
        <dbReference type="ARBA" id="ARBA00022741"/>
    </source>
</evidence>
<dbReference type="CDD" id="cd00352">
    <property type="entry name" value="Gn_AT_II"/>
    <property type="match status" value="1"/>
</dbReference>
<dbReference type="InterPro" id="IPR001962">
    <property type="entry name" value="Asn_synthase"/>
</dbReference>
<dbReference type="CDD" id="cd01991">
    <property type="entry name" value="Asn_synthase_B_C"/>
    <property type="match status" value="1"/>
</dbReference>
<dbReference type="SUPFAM" id="SSF56235">
    <property type="entry name" value="N-terminal nucleophile aminohydrolases (Ntn hydrolases)"/>
    <property type="match status" value="1"/>
</dbReference>
<evidence type="ECO:0000256" key="1">
    <source>
        <dbReference type="ARBA" id="ARBA00022598"/>
    </source>
</evidence>
<dbReference type="Gene3D" id="3.60.20.10">
    <property type="entry name" value="Glutamine Phosphoribosylpyrophosphate, subunit 1, domain 1"/>
    <property type="match status" value="1"/>
</dbReference>
<dbReference type="PIRSF" id="PIRSF001589">
    <property type="entry name" value="Asn_synthetase_glu-h"/>
    <property type="match status" value="1"/>
</dbReference>
<comment type="catalytic activity">
    <reaction evidence="7 8">
        <text>L-aspartate + L-glutamine + ATP + H2O = L-asparagine + L-glutamate + AMP + diphosphate + H(+)</text>
        <dbReference type="Rhea" id="RHEA:12228"/>
        <dbReference type="ChEBI" id="CHEBI:15377"/>
        <dbReference type="ChEBI" id="CHEBI:15378"/>
        <dbReference type="ChEBI" id="CHEBI:29985"/>
        <dbReference type="ChEBI" id="CHEBI:29991"/>
        <dbReference type="ChEBI" id="CHEBI:30616"/>
        <dbReference type="ChEBI" id="CHEBI:33019"/>
        <dbReference type="ChEBI" id="CHEBI:58048"/>
        <dbReference type="ChEBI" id="CHEBI:58359"/>
        <dbReference type="ChEBI" id="CHEBI:456215"/>
        <dbReference type="EC" id="6.3.5.4"/>
    </reaction>
</comment>
<feature type="active site" description="For GATase activity" evidence="9">
    <location>
        <position position="2"/>
    </location>
</feature>
<dbReference type="GO" id="GO:0005524">
    <property type="term" value="F:ATP binding"/>
    <property type="evidence" value="ECO:0007669"/>
    <property type="project" value="UniProtKB-KW"/>
</dbReference>
<dbReference type="Pfam" id="PF13537">
    <property type="entry name" value="GATase_7"/>
    <property type="match status" value="1"/>
</dbReference>
<dbReference type="Pfam" id="PF00733">
    <property type="entry name" value="Asn_synthase"/>
    <property type="match status" value="2"/>
</dbReference>
<dbReference type="RefSeq" id="WP_048166176.1">
    <property type="nucleotide sequence ID" value="NZ_CP009501.1"/>
</dbReference>
<dbReference type="OrthoDB" id="8692at2157"/>
<dbReference type="SUPFAM" id="SSF52402">
    <property type="entry name" value="Adenine nucleotide alpha hydrolases-like"/>
    <property type="match status" value="1"/>
</dbReference>
<keyword evidence="9" id="KW-0315">Glutamine amidotransferase</keyword>
<reference evidence="12 13" key="1">
    <citation type="submission" date="2014-07" db="EMBL/GenBank/DDBJ databases">
        <title>Methanogenic archaea and the global carbon cycle.</title>
        <authorList>
            <person name="Henriksen J.R."/>
            <person name="Luke J."/>
            <person name="Reinhart S."/>
            <person name="Benedict M.N."/>
            <person name="Youngblut N.D."/>
            <person name="Metcalf M.E."/>
            <person name="Whitaker R.J."/>
            <person name="Metcalf W.W."/>
        </authorList>
    </citation>
    <scope>NUCLEOTIDE SEQUENCE [LARGE SCALE GENOMIC DNA]</scope>
    <source>
        <strain evidence="13">ATCC 43570 / DSM 1825 / OCM 12 / VKM B-1830 / TM-1</strain>
    </source>
</reference>
<dbReference type="InterPro" id="IPR017932">
    <property type="entry name" value="GATase_2_dom"/>
</dbReference>
<evidence type="ECO:0000256" key="2">
    <source>
        <dbReference type="ARBA" id="ARBA00022605"/>
    </source>
</evidence>
<feature type="binding site" evidence="10">
    <location>
        <position position="257"/>
    </location>
    <ligand>
        <name>ATP</name>
        <dbReference type="ChEBI" id="CHEBI:30616"/>
    </ligand>
</feature>
<keyword evidence="1 12" id="KW-0436">Ligase</keyword>
<organism evidence="12 13">
    <name type="scientific">Methanosarcina thermophila (strain ATCC 43570 / DSM 1825 / OCM 12 / VKM B-1830 / TM-1)</name>
    <dbReference type="NCBI Taxonomy" id="523844"/>
    <lineage>
        <taxon>Archaea</taxon>
        <taxon>Methanobacteriati</taxon>
        <taxon>Methanobacteriota</taxon>
        <taxon>Stenosarchaea group</taxon>
        <taxon>Methanomicrobia</taxon>
        <taxon>Methanosarcinales</taxon>
        <taxon>Methanosarcinaceae</taxon>
        <taxon>Methanosarcina</taxon>
    </lineage>
</organism>
<dbReference type="InterPro" id="IPR014729">
    <property type="entry name" value="Rossmann-like_a/b/a_fold"/>
</dbReference>
<name>A0A0E3N7B1_METTT</name>
<dbReference type="InterPro" id="IPR050795">
    <property type="entry name" value="Asn_Synthetase"/>
</dbReference>
<keyword evidence="3 8" id="KW-0547">Nucleotide-binding</keyword>
<proteinExistence type="predicted"/>
<dbReference type="GO" id="GO:0006529">
    <property type="term" value="P:asparagine biosynthetic process"/>
    <property type="evidence" value="ECO:0007669"/>
    <property type="project" value="UniProtKB-KW"/>
</dbReference>
<keyword evidence="5 9" id="KW-0061">Asparagine biosynthesis</keyword>
<evidence type="ECO:0000256" key="6">
    <source>
        <dbReference type="ARBA" id="ARBA00029440"/>
    </source>
</evidence>
<evidence type="ECO:0000256" key="4">
    <source>
        <dbReference type="ARBA" id="ARBA00022840"/>
    </source>
</evidence>
<dbReference type="GO" id="GO:0004066">
    <property type="term" value="F:asparagine synthase (glutamine-hydrolyzing) activity"/>
    <property type="evidence" value="ECO:0007669"/>
    <property type="project" value="UniProtKB-EC"/>
</dbReference>
<dbReference type="Gene3D" id="3.40.50.620">
    <property type="entry name" value="HUPs"/>
    <property type="match status" value="1"/>
</dbReference>
<evidence type="ECO:0000256" key="10">
    <source>
        <dbReference type="PIRSR" id="PIRSR001589-2"/>
    </source>
</evidence>
<feature type="domain" description="Glutamine amidotransferase type-2" evidence="11">
    <location>
        <begin position="2"/>
        <end position="184"/>
    </location>
</feature>
<feature type="binding site" evidence="10">
    <location>
        <position position="86"/>
    </location>
    <ligand>
        <name>L-glutamine</name>
        <dbReference type="ChEBI" id="CHEBI:58359"/>
    </ligand>
</feature>
<evidence type="ECO:0000256" key="8">
    <source>
        <dbReference type="PIRNR" id="PIRNR001589"/>
    </source>
</evidence>
<dbReference type="Proteomes" id="UP000066529">
    <property type="component" value="Chromosome"/>
</dbReference>
<dbReference type="KEGG" id="mthr:MSTHT_0157"/>
<dbReference type="AlphaFoldDB" id="A0A0E3N7B1"/>
<dbReference type="InterPro" id="IPR006426">
    <property type="entry name" value="Asn_synth_AEB"/>
</dbReference>
<gene>
    <name evidence="12" type="ORF">MSTHT_0157</name>
</gene>
<dbReference type="PROSITE" id="PS51278">
    <property type="entry name" value="GATASE_TYPE_2"/>
    <property type="match status" value="1"/>
</dbReference>
<accession>A0A0E3N7B1</accession>
<dbReference type="GO" id="GO:0005829">
    <property type="term" value="C:cytosol"/>
    <property type="evidence" value="ECO:0007669"/>
    <property type="project" value="TreeGrafter"/>
</dbReference>
<protein>
    <recommendedName>
        <fullName evidence="8">Putative asparagine synthetase [glutamine-hydrolyzing]</fullName>
        <ecNumber evidence="8">6.3.5.4</ecNumber>
    </recommendedName>
</protein>
<keyword evidence="4 8" id="KW-0067">ATP-binding</keyword>
<evidence type="ECO:0000256" key="9">
    <source>
        <dbReference type="PIRSR" id="PIRSR001589-1"/>
    </source>
</evidence>
<dbReference type="STRING" id="523844.MSTHT_0157"/>
<evidence type="ECO:0000313" key="13">
    <source>
        <dbReference type="Proteomes" id="UP000066529"/>
    </source>
</evidence>
<dbReference type="EMBL" id="CP009501">
    <property type="protein sequence ID" value="AKB11915.1"/>
    <property type="molecule type" value="Genomic_DNA"/>
</dbReference>
<evidence type="ECO:0000259" key="11">
    <source>
        <dbReference type="PROSITE" id="PS51278"/>
    </source>
</evidence>
<evidence type="ECO:0000256" key="5">
    <source>
        <dbReference type="ARBA" id="ARBA00022888"/>
    </source>
</evidence>
<dbReference type="EC" id="6.3.5.4" evidence="8"/>